<evidence type="ECO:0000256" key="1">
    <source>
        <dbReference type="ARBA" id="ARBA00044755"/>
    </source>
</evidence>
<dbReference type="InterPro" id="IPR007607">
    <property type="entry name" value="BacA/B"/>
</dbReference>
<evidence type="ECO:0000313" key="4">
    <source>
        <dbReference type="EMBL" id="MBC1185597.1"/>
    </source>
</evidence>
<evidence type="ECO:0000313" key="5">
    <source>
        <dbReference type="Proteomes" id="UP000607331"/>
    </source>
</evidence>
<dbReference type="Pfam" id="PF04519">
    <property type="entry name" value="Bactofilin"/>
    <property type="match status" value="1"/>
</dbReference>
<sequence length="225" mass="24006">MGREFLAVNCTIFFWLLALIAWYFNAPSLACLSGVCALSSFVIHIKLNQANHMFKKNKSIDVSPATAPASLPVEEKESVSAKKQDATVIASNVCFEGNIASNGHVYIYGSLKGNIEAEEGLIKIIHGGLVEGNITCRELIIDGNVVGQCHSQSLEIAENGHVVGTLAYHQLAIKKGGKFSGQAEVLPAETGKNNVVGFAHEPTISDTASANTTKPTEKNDKKKPA</sequence>
<dbReference type="PANTHER" id="PTHR35024">
    <property type="entry name" value="HYPOTHETICAL CYTOSOLIC PROTEIN"/>
    <property type="match status" value="1"/>
</dbReference>
<organism evidence="4 5">
    <name type="scientific">Kluyvera sichuanensis</name>
    <dbReference type="NCBI Taxonomy" id="2725494"/>
    <lineage>
        <taxon>Bacteria</taxon>
        <taxon>Pseudomonadati</taxon>
        <taxon>Pseudomonadota</taxon>
        <taxon>Gammaproteobacteria</taxon>
        <taxon>Enterobacterales</taxon>
        <taxon>Enterobacteriaceae</taxon>
        <taxon>Kluyvera</taxon>
    </lineage>
</organism>
<dbReference type="RefSeq" id="WP_185667534.1">
    <property type="nucleotide sequence ID" value="NZ_JABBJF010000005.1"/>
</dbReference>
<dbReference type="EMBL" id="JABBJF010000005">
    <property type="protein sequence ID" value="MBC1185597.1"/>
    <property type="molecule type" value="Genomic_DNA"/>
</dbReference>
<feature type="transmembrane region" description="Helical" evidence="3">
    <location>
        <begin position="30"/>
        <end position="47"/>
    </location>
</feature>
<keyword evidence="3" id="KW-0812">Transmembrane</keyword>
<gene>
    <name evidence="4" type="ORF">HII27_07675</name>
</gene>
<feature type="compositionally biased region" description="Basic and acidic residues" evidence="2">
    <location>
        <begin position="215"/>
        <end position="225"/>
    </location>
</feature>
<accession>A0ABR6RR56</accession>
<keyword evidence="3" id="KW-0472">Membrane</keyword>
<proteinExistence type="inferred from homology"/>
<name>A0ABR6RR56_9ENTR</name>
<comment type="similarity">
    <text evidence="1">Belongs to the bactofilin family.</text>
</comment>
<comment type="caution">
    <text evidence="4">The sequence shown here is derived from an EMBL/GenBank/DDBJ whole genome shotgun (WGS) entry which is preliminary data.</text>
</comment>
<dbReference type="Proteomes" id="UP000607331">
    <property type="component" value="Unassembled WGS sequence"/>
</dbReference>
<feature type="transmembrane region" description="Helical" evidence="3">
    <location>
        <begin position="5"/>
        <end position="24"/>
    </location>
</feature>
<keyword evidence="5" id="KW-1185">Reference proteome</keyword>
<evidence type="ECO:0000256" key="2">
    <source>
        <dbReference type="SAM" id="MobiDB-lite"/>
    </source>
</evidence>
<keyword evidence="3" id="KW-1133">Transmembrane helix</keyword>
<reference evidence="4 5" key="1">
    <citation type="submission" date="2020-04" db="EMBL/GenBank/DDBJ databases">
        <title>The draft genome of Kluyvera sichuanensis strain SCKS090646.</title>
        <authorList>
            <person name="Wei L."/>
            <person name="Liu L."/>
            <person name="Feng Y."/>
            <person name="Zong Z."/>
        </authorList>
    </citation>
    <scope>NUCLEOTIDE SEQUENCE [LARGE SCALE GENOMIC DNA]</scope>
    <source>
        <strain evidence="4 5">090646</strain>
    </source>
</reference>
<feature type="region of interest" description="Disordered" evidence="2">
    <location>
        <begin position="201"/>
        <end position="225"/>
    </location>
</feature>
<protein>
    <submittedName>
        <fullName evidence="4">Polymer-forming cytoskeletal protein</fullName>
    </submittedName>
</protein>
<feature type="compositionally biased region" description="Polar residues" evidence="2">
    <location>
        <begin position="204"/>
        <end position="214"/>
    </location>
</feature>
<dbReference type="PANTHER" id="PTHR35024:SF4">
    <property type="entry name" value="POLYMER-FORMING CYTOSKELETAL PROTEIN"/>
    <property type="match status" value="1"/>
</dbReference>
<evidence type="ECO:0000256" key="3">
    <source>
        <dbReference type="SAM" id="Phobius"/>
    </source>
</evidence>